<accession>A0ACB8ZWF3</accession>
<evidence type="ECO:0000313" key="1">
    <source>
        <dbReference type="EMBL" id="KAI3701888.1"/>
    </source>
</evidence>
<sequence length="272" mass="31144">MEGFSWDAPYYNTFDYSWEQHPNFLANIQDDGTYTSFSPPYQDWNDTFINTLDQSWEENFDYSCDFQGSDPHYGFTSFVPNYTPENYFEQPEPSHSFETFPPSLMEDFTTFLGNFTSSFEALNTKMGQLIDELKNQSQGPLPSDTEKLKCVGKDESDVKKELEIFEANFEHMSKPSLLSNSEEVLQDAKIPNLIIFANVVQPSFCDNNDPTVVAKQIVGRICMIKSSEILHRSWYLGDGVVARSFGMVEVAIILKPLHFLKMHSWGGEPHPT</sequence>
<proteinExistence type="predicted"/>
<reference evidence="2" key="1">
    <citation type="journal article" date="2022" name="Mol. Ecol. Resour.">
        <title>The genomes of chicory, endive, great burdock and yacon provide insights into Asteraceae palaeo-polyploidization history and plant inulin production.</title>
        <authorList>
            <person name="Fan W."/>
            <person name="Wang S."/>
            <person name="Wang H."/>
            <person name="Wang A."/>
            <person name="Jiang F."/>
            <person name="Liu H."/>
            <person name="Zhao H."/>
            <person name="Xu D."/>
            <person name="Zhang Y."/>
        </authorList>
    </citation>
    <scope>NUCLEOTIDE SEQUENCE [LARGE SCALE GENOMIC DNA]</scope>
    <source>
        <strain evidence="2">cv. Niubang</strain>
    </source>
</reference>
<comment type="caution">
    <text evidence="1">The sequence shown here is derived from an EMBL/GenBank/DDBJ whole genome shotgun (WGS) entry which is preliminary data.</text>
</comment>
<name>A0ACB8ZWF3_ARCLA</name>
<evidence type="ECO:0000313" key="2">
    <source>
        <dbReference type="Proteomes" id="UP001055879"/>
    </source>
</evidence>
<keyword evidence="2" id="KW-1185">Reference proteome</keyword>
<reference evidence="1 2" key="2">
    <citation type="journal article" date="2022" name="Mol. Ecol. Resour.">
        <title>The genomes of chicory, endive, great burdock and yacon provide insights into Asteraceae paleo-polyploidization history and plant inulin production.</title>
        <authorList>
            <person name="Fan W."/>
            <person name="Wang S."/>
            <person name="Wang H."/>
            <person name="Wang A."/>
            <person name="Jiang F."/>
            <person name="Liu H."/>
            <person name="Zhao H."/>
            <person name="Xu D."/>
            <person name="Zhang Y."/>
        </authorList>
    </citation>
    <scope>NUCLEOTIDE SEQUENCE [LARGE SCALE GENOMIC DNA]</scope>
    <source>
        <strain evidence="2">cv. Niubang</strain>
    </source>
</reference>
<organism evidence="1 2">
    <name type="scientific">Arctium lappa</name>
    <name type="common">Greater burdock</name>
    <name type="synonym">Lappa major</name>
    <dbReference type="NCBI Taxonomy" id="4217"/>
    <lineage>
        <taxon>Eukaryota</taxon>
        <taxon>Viridiplantae</taxon>
        <taxon>Streptophyta</taxon>
        <taxon>Embryophyta</taxon>
        <taxon>Tracheophyta</taxon>
        <taxon>Spermatophyta</taxon>
        <taxon>Magnoliopsida</taxon>
        <taxon>eudicotyledons</taxon>
        <taxon>Gunneridae</taxon>
        <taxon>Pentapetalae</taxon>
        <taxon>asterids</taxon>
        <taxon>campanulids</taxon>
        <taxon>Asterales</taxon>
        <taxon>Asteraceae</taxon>
        <taxon>Carduoideae</taxon>
        <taxon>Cardueae</taxon>
        <taxon>Arctiinae</taxon>
        <taxon>Arctium</taxon>
    </lineage>
</organism>
<protein>
    <submittedName>
        <fullName evidence="1">Uncharacterized protein</fullName>
    </submittedName>
</protein>
<dbReference type="Proteomes" id="UP001055879">
    <property type="component" value="Linkage Group LG09"/>
</dbReference>
<dbReference type="EMBL" id="CM042055">
    <property type="protein sequence ID" value="KAI3701888.1"/>
    <property type="molecule type" value="Genomic_DNA"/>
</dbReference>
<gene>
    <name evidence="1" type="ORF">L6452_27339</name>
</gene>